<comment type="caution">
    <text evidence="1">The sequence shown here is derived from an EMBL/GenBank/DDBJ whole genome shotgun (WGS) entry which is preliminary data.</text>
</comment>
<name>A0ABV8GB37_9ACTN</name>
<accession>A0ABV8GB37</accession>
<protein>
    <submittedName>
        <fullName evidence="1">Uncharacterized protein</fullName>
    </submittedName>
</protein>
<dbReference type="EMBL" id="JBHSBI010000011">
    <property type="protein sequence ID" value="MFC4010074.1"/>
    <property type="molecule type" value="Genomic_DNA"/>
</dbReference>
<evidence type="ECO:0000313" key="1">
    <source>
        <dbReference type="EMBL" id="MFC4010074.1"/>
    </source>
</evidence>
<evidence type="ECO:0000313" key="2">
    <source>
        <dbReference type="Proteomes" id="UP001595851"/>
    </source>
</evidence>
<reference evidence="2" key="1">
    <citation type="journal article" date="2019" name="Int. J. Syst. Evol. Microbiol.">
        <title>The Global Catalogue of Microorganisms (GCM) 10K type strain sequencing project: providing services to taxonomists for standard genome sequencing and annotation.</title>
        <authorList>
            <consortium name="The Broad Institute Genomics Platform"/>
            <consortium name="The Broad Institute Genome Sequencing Center for Infectious Disease"/>
            <person name="Wu L."/>
            <person name="Ma J."/>
        </authorList>
    </citation>
    <scope>NUCLEOTIDE SEQUENCE [LARGE SCALE GENOMIC DNA]</scope>
    <source>
        <strain evidence="2">TBRC 1276</strain>
    </source>
</reference>
<keyword evidence="2" id="KW-1185">Reference proteome</keyword>
<dbReference type="RefSeq" id="WP_379530096.1">
    <property type="nucleotide sequence ID" value="NZ_JBHSBI010000011.1"/>
</dbReference>
<proteinExistence type="predicted"/>
<gene>
    <name evidence="1" type="ORF">ACFOY2_22795</name>
</gene>
<organism evidence="1 2">
    <name type="scientific">Nonomuraea purpurea</name>
    <dbReference type="NCBI Taxonomy" id="1849276"/>
    <lineage>
        <taxon>Bacteria</taxon>
        <taxon>Bacillati</taxon>
        <taxon>Actinomycetota</taxon>
        <taxon>Actinomycetes</taxon>
        <taxon>Streptosporangiales</taxon>
        <taxon>Streptosporangiaceae</taxon>
        <taxon>Nonomuraea</taxon>
    </lineage>
</organism>
<sequence length="166" mass="17772">MGSRGRHVLVWSGGAAVVALLLWTTVSAAAEEPYAEVKKQYIAAVDAVCEQAFQQSELHQQEPANLGEEADELRRVAQSMSGTVTAIEAIEPPARDAPRVREGFFTPARALAASLRDLSGRADAALRAGKEDEAARAVEQSLEPDENEKALRSFAAAYGFRTCAGE</sequence>
<dbReference type="Proteomes" id="UP001595851">
    <property type="component" value="Unassembled WGS sequence"/>
</dbReference>